<dbReference type="Proteomes" id="UP000182762">
    <property type="component" value="Unassembled WGS sequence"/>
</dbReference>
<keyword evidence="4 8" id="KW-0276">Fatty acid metabolism</keyword>
<keyword evidence="7 8" id="KW-0275">Fatty acid biosynthesis</keyword>
<evidence type="ECO:0000313" key="11">
    <source>
        <dbReference type="Proteomes" id="UP000182762"/>
    </source>
</evidence>
<sequence>MNGIGIDLVDVERIKTLYERWGIRPLQMIFTQEELNLTKSKTQDFNWNSLAGRYALKEAVIKALPNTQIFSLKDIEILRGHAKEPVINLKGKAANSFSHLQWRCSISHDKNLATAIAMNIGGYQ</sequence>
<comment type="catalytic activity">
    <reaction evidence="8">
        <text>apo-[ACP] + CoA = holo-[ACP] + adenosine 3',5'-bisphosphate + H(+)</text>
        <dbReference type="Rhea" id="RHEA:12068"/>
        <dbReference type="Rhea" id="RHEA-COMP:9685"/>
        <dbReference type="Rhea" id="RHEA-COMP:9690"/>
        <dbReference type="ChEBI" id="CHEBI:15378"/>
        <dbReference type="ChEBI" id="CHEBI:29999"/>
        <dbReference type="ChEBI" id="CHEBI:57287"/>
        <dbReference type="ChEBI" id="CHEBI:58343"/>
        <dbReference type="ChEBI" id="CHEBI:64479"/>
        <dbReference type="EC" id="2.7.8.7"/>
    </reaction>
</comment>
<evidence type="ECO:0000256" key="2">
    <source>
        <dbReference type="ARBA" id="ARBA00022679"/>
    </source>
</evidence>
<dbReference type="NCBIfam" id="TIGR00516">
    <property type="entry name" value="acpS"/>
    <property type="match status" value="1"/>
</dbReference>
<feature type="binding site" evidence="8">
    <location>
        <position position="7"/>
    </location>
    <ligand>
        <name>Mg(2+)</name>
        <dbReference type="ChEBI" id="CHEBI:18420"/>
    </ligand>
</feature>
<dbReference type="InterPro" id="IPR037143">
    <property type="entry name" value="4-PPantetheinyl_Trfase_dom_sf"/>
</dbReference>
<comment type="similarity">
    <text evidence="8">Belongs to the P-Pant transferase superfamily. AcpS family.</text>
</comment>
<keyword evidence="6 8" id="KW-0443">Lipid metabolism</keyword>
<feature type="binding site" evidence="8">
    <location>
        <position position="58"/>
    </location>
    <ligand>
        <name>Mg(2+)</name>
        <dbReference type="ChEBI" id="CHEBI:18420"/>
    </ligand>
</feature>
<dbReference type="InterPro" id="IPR004568">
    <property type="entry name" value="Ppantetheine-prot_Trfase_dom"/>
</dbReference>
<dbReference type="Pfam" id="PF01648">
    <property type="entry name" value="ACPS"/>
    <property type="match status" value="1"/>
</dbReference>
<evidence type="ECO:0000256" key="3">
    <source>
        <dbReference type="ARBA" id="ARBA00022723"/>
    </source>
</evidence>
<comment type="subcellular location">
    <subcellularLocation>
        <location evidence="8">Cytoplasm</location>
    </subcellularLocation>
</comment>
<name>A0A1I6BUJ7_9BACI</name>
<keyword evidence="8" id="KW-0963">Cytoplasm</keyword>
<evidence type="ECO:0000256" key="7">
    <source>
        <dbReference type="ARBA" id="ARBA00023160"/>
    </source>
</evidence>
<keyword evidence="1 8" id="KW-0444">Lipid biosynthesis</keyword>
<dbReference type="InterPro" id="IPR008278">
    <property type="entry name" value="4-PPantetheinyl_Trfase_dom"/>
</dbReference>
<dbReference type="SUPFAM" id="SSF56214">
    <property type="entry name" value="4'-phosphopantetheinyl transferase"/>
    <property type="match status" value="1"/>
</dbReference>
<comment type="cofactor">
    <cofactor evidence="8">
        <name>Mg(2+)</name>
        <dbReference type="ChEBI" id="CHEBI:18420"/>
    </cofactor>
</comment>
<evidence type="ECO:0000256" key="6">
    <source>
        <dbReference type="ARBA" id="ARBA00023098"/>
    </source>
</evidence>
<organism evidence="10 11">
    <name type="scientific">Priestia endophytica DSM 13796</name>
    <dbReference type="NCBI Taxonomy" id="1121089"/>
    <lineage>
        <taxon>Bacteria</taxon>
        <taxon>Bacillati</taxon>
        <taxon>Bacillota</taxon>
        <taxon>Bacilli</taxon>
        <taxon>Bacillales</taxon>
        <taxon>Bacillaceae</taxon>
        <taxon>Priestia</taxon>
    </lineage>
</organism>
<keyword evidence="5 8" id="KW-0460">Magnesium</keyword>
<dbReference type="EC" id="2.7.8.7" evidence="8"/>
<dbReference type="HAMAP" id="MF_00101">
    <property type="entry name" value="AcpS"/>
    <property type="match status" value="1"/>
</dbReference>
<dbReference type="EMBL" id="FOXX01000014">
    <property type="protein sequence ID" value="SFQ84599.1"/>
    <property type="molecule type" value="Genomic_DNA"/>
</dbReference>
<reference evidence="10 11" key="1">
    <citation type="submission" date="2016-10" db="EMBL/GenBank/DDBJ databases">
        <authorList>
            <person name="Varghese N."/>
            <person name="Submissions S."/>
        </authorList>
    </citation>
    <scope>NUCLEOTIDE SEQUENCE [LARGE SCALE GENOMIC DNA]</scope>
    <source>
        <strain evidence="10 11">DSM 13796</strain>
    </source>
</reference>
<dbReference type="NCBIfam" id="TIGR00556">
    <property type="entry name" value="pantethn_trn"/>
    <property type="match status" value="1"/>
</dbReference>
<keyword evidence="2 8" id="KW-0808">Transferase</keyword>
<gene>
    <name evidence="8" type="primary">acpS</name>
    <name evidence="10" type="ORF">SAMN02745910_04226</name>
</gene>
<evidence type="ECO:0000259" key="9">
    <source>
        <dbReference type="Pfam" id="PF01648"/>
    </source>
</evidence>
<comment type="caution">
    <text evidence="10">The sequence shown here is derived from an EMBL/GenBank/DDBJ whole genome shotgun (WGS) entry which is preliminary data.</text>
</comment>
<dbReference type="InterPro" id="IPR002582">
    <property type="entry name" value="ACPS"/>
</dbReference>
<evidence type="ECO:0000256" key="1">
    <source>
        <dbReference type="ARBA" id="ARBA00022516"/>
    </source>
</evidence>
<feature type="domain" description="4'-phosphopantetheinyl transferase" evidence="9">
    <location>
        <begin position="3"/>
        <end position="114"/>
    </location>
</feature>
<keyword evidence="3 8" id="KW-0479">Metal-binding</keyword>
<evidence type="ECO:0000256" key="5">
    <source>
        <dbReference type="ARBA" id="ARBA00022842"/>
    </source>
</evidence>
<dbReference type="GeneID" id="93712783"/>
<dbReference type="RefSeq" id="WP_061804079.1">
    <property type="nucleotide sequence ID" value="NZ_FOXX01000014.1"/>
</dbReference>
<proteinExistence type="inferred from homology"/>
<comment type="function">
    <text evidence="8">Transfers the 4'-phosphopantetheine moiety from coenzyme A to a Ser of acyl-carrier-protein.</text>
</comment>
<dbReference type="Gene3D" id="3.90.470.20">
    <property type="entry name" value="4'-phosphopantetheinyl transferase domain"/>
    <property type="match status" value="1"/>
</dbReference>
<protein>
    <recommendedName>
        <fullName evidence="8">Holo-[acyl-carrier-protein] synthase</fullName>
        <shortName evidence="8">Holo-ACP synthase</shortName>
        <ecNumber evidence="8">2.7.8.7</ecNumber>
    </recommendedName>
    <alternativeName>
        <fullName evidence="8">4'-phosphopantetheinyl transferase AcpS</fullName>
    </alternativeName>
</protein>
<evidence type="ECO:0000256" key="4">
    <source>
        <dbReference type="ARBA" id="ARBA00022832"/>
    </source>
</evidence>
<accession>A0A1I6BUJ7</accession>
<evidence type="ECO:0000313" key="10">
    <source>
        <dbReference type="EMBL" id="SFQ84599.1"/>
    </source>
</evidence>
<keyword evidence="11" id="KW-1185">Reference proteome</keyword>
<evidence type="ECO:0000256" key="8">
    <source>
        <dbReference type="HAMAP-Rule" id="MF_00101"/>
    </source>
</evidence>